<comment type="caution">
    <text evidence="5">The sequence shown here is derived from an EMBL/GenBank/DDBJ whole genome shotgun (WGS) entry which is preliminary data.</text>
</comment>
<protein>
    <recommendedName>
        <fullName evidence="4">HTH arsR-type domain-containing protein</fullName>
    </recommendedName>
</protein>
<dbReference type="EMBL" id="JAGGLL010000013">
    <property type="protein sequence ID" value="MBP2022144.1"/>
    <property type="molecule type" value="Genomic_DNA"/>
</dbReference>
<dbReference type="Gene3D" id="1.10.10.10">
    <property type="entry name" value="Winged helix-like DNA-binding domain superfamily/Winged helix DNA-binding domain"/>
    <property type="match status" value="1"/>
</dbReference>
<dbReference type="InterPro" id="IPR011991">
    <property type="entry name" value="ArsR-like_HTH"/>
</dbReference>
<evidence type="ECO:0000256" key="3">
    <source>
        <dbReference type="ARBA" id="ARBA00023163"/>
    </source>
</evidence>
<dbReference type="PROSITE" id="PS50987">
    <property type="entry name" value="HTH_ARSR_2"/>
    <property type="match status" value="1"/>
</dbReference>
<evidence type="ECO:0000313" key="6">
    <source>
        <dbReference type="Proteomes" id="UP001519308"/>
    </source>
</evidence>
<keyword evidence="3" id="KW-0804">Transcription</keyword>
<dbReference type="PRINTS" id="PR00778">
    <property type="entry name" value="HTHARSR"/>
</dbReference>
<evidence type="ECO:0000256" key="1">
    <source>
        <dbReference type="ARBA" id="ARBA00023015"/>
    </source>
</evidence>
<dbReference type="NCBIfam" id="NF033788">
    <property type="entry name" value="HTH_metalloreg"/>
    <property type="match status" value="1"/>
</dbReference>
<keyword evidence="6" id="KW-1185">Reference proteome</keyword>
<dbReference type="SUPFAM" id="SSF46785">
    <property type="entry name" value="Winged helix' DNA-binding domain"/>
    <property type="match status" value="1"/>
</dbReference>
<dbReference type="InterPro" id="IPR036390">
    <property type="entry name" value="WH_DNA-bd_sf"/>
</dbReference>
<dbReference type="InterPro" id="IPR036388">
    <property type="entry name" value="WH-like_DNA-bd_sf"/>
</dbReference>
<dbReference type="RefSeq" id="WP_021282072.1">
    <property type="nucleotide sequence ID" value="NZ_JAGGLL010000013.1"/>
</dbReference>
<feature type="domain" description="HTH arsR-type" evidence="4">
    <location>
        <begin position="1"/>
        <end position="91"/>
    </location>
</feature>
<accession>A0ABS4K678</accession>
<gene>
    <name evidence="5" type="ORF">J2Z44_001945</name>
</gene>
<evidence type="ECO:0000256" key="2">
    <source>
        <dbReference type="ARBA" id="ARBA00023125"/>
    </source>
</evidence>
<dbReference type="InterPro" id="IPR018656">
    <property type="entry name" value="DUF2087"/>
</dbReference>
<organism evidence="5 6">
    <name type="scientific">Clostridium punense</name>
    <dbReference type="NCBI Taxonomy" id="1054297"/>
    <lineage>
        <taxon>Bacteria</taxon>
        <taxon>Bacillati</taxon>
        <taxon>Bacillota</taxon>
        <taxon>Clostridia</taxon>
        <taxon>Eubacteriales</taxon>
        <taxon>Clostridiaceae</taxon>
        <taxon>Clostridium</taxon>
    </lineage>
</organism>
<evidence type="ECO:0000313" key="5">
    <source>
        <dbReference type="EMBL" id="MBP2022144.1"/>
    </source>
</evidence>
<dbReference type="Pfam" id="PF09860">
    <property type="entry name" value="DUF2087"/>
    <property type="match status" value="1"/>
</dbReference>
<dbReference type="CDD" id="cd00090">
    <property type="entry name" value="HTH_ARSR"/>
    <property type="match status" value="1"/>
</dbReference>
<name>A0ABS4K678_9CLOT</name>
<keyword evidence="1" id="KW-0805">Transcription regulation</keyword>
<dbReference type="PANTHER" id="PTHR33154">
    <property type="entry name" value="TRANSCRIPTIONAL REGULATOR, ARSR FAMILY"/>
    <property type="match status" value="1"/>
</dbReference>
<proteinExistence type="predicted"/>
<dbReference type="Pfam" id="PF01022">
    <property type="entry name" value="HTH_5"/>
    <property type="match status" value="1"/>
</dbReference>
<keyword evidence="2" id="KW-0238">DNA-binding</keyword>
<dbReference type="SMART" id="SM00418">
    <property type="entry name" value="HTH_ARSR"/>
    <property type="match status" value="1"/>
</dbReference>
<sequence>MKENCIKIFKCLADKSRLLIINNLMESPMYVELLSERLDLAPSTVSFHLKKLEEVELVYSIKEQYYVTYYLNKDMLCLNLGEIISEAQWETDIQSEREEQYKESVIKTFFSYGKLKSIPVQQKKRKIVLEKIAESFEPDKEYPEREVNIIIADFHDDFCTIRRAMIEFKILERENNVYKVVK</sequence>
<dbReference type="PANTHER" id="PTHR33154:SF33">
    <property type="entry name" value="TRANSCRIPTIONAL REPRESSOR SDPR"/>
    <property type="match status" value="1"/>
</dbReference>
<reference evidence="5 6" key="1">
    <citation type="submission" date="2021-03" db="EMBL/GenBank/DDBJ databases">
        <title>Genomic Encyclopedia of Type Strains, Phase IV (KMG-IV): sequencing the most valuable type-strain genomes for metagenomic binning, comparative biology and taxonomic classification.</title>
        <authorList>
            <person name="Goeker M."/>
        </authorList>
    </citation>
    <scope>NUCLEOTIDE SEQUENCE [LARGE SCALE GENOMIC DNA]</scope>
    <source>
        <strain evidence="5 6">DSM 28650</strain>
    </source>
</reference>
<dbReference type="InterPro" id="IPR001845">
    <property type="entry name" value="HTH_ArsR_DNA-bd_dom"/>
</dbReference>
<dbReference type="Proteomes" id="UP001519308">
    <property type="component" value="Unassembled WGS sequence"/>
</dbReference>
<dbReference type="InterPro" id="IPR051081">
    <property type="entry name" value="HTH_MetalResp_TranReg"/>
</dbReference>
<evidence type="ECO:0000259" key="4">
    <source>
        <dbReference type="PROSITE" id="PS50987"/>
    </source>
</evidence>